<dbReference type="Proteomes" id="UP000005141">
    <property type="component" value="Unassembled WGS sequence"/>
</dbReference>
<comment type="caution">
    <text evidence="2">The sequence shown here is derived from an EMBL/GenBank/DDBJ whole genome shotgun (WGS) entry which is preliminary data.</text>
</comment>
<dbReference type="Pfam" id="PF16464">
    <property type="entry name" value="DUF5045"/>
    <property type="match status" value="1"/>
</dbReference>
<dbReference type="InterPro" id="IPR032492">
    <property type="entry name" value="DUF5045"/>
</dbReference>
<evidence type="ECO:0000313" key="2">
    <source>
        <dbReference type="EMBL" id="EGV33534.1"/>
    </source>
</evidence>
<sequence length="229" mass="27127">MDTRGMKKLFLFIIFLLTCSLAIKAQSIQRNEELEKQLRSIEVGPWDFAPDWFYYFLHKDYSGAEKFWKWRGFKSGYRVRFVERKSNVKRVMPVRVAEDAVQRERLKAATTEYDKVNEVYKEELIREADRTVDLMYANYKDDFNKMQDQIADGLSYCMKKSKGKMARAIKEVTSKNEVLCEGISYIHKTGVGYELENSKRQKAYIEIKKEMQELVKRTLHLCLFAEANF</sequence>
<proteinExistence type="predicted"/>
<dbReference type="PATRIC" id="fig|702438.4.peg.788"/>
<protein>
    <recommendedName>
        <fullName evidence="1">DUF5045 domain-containing protein</fullName>
    </recommendedName>
</protein>
<reference evidence="2 3" key="1">
    <citation type="submission" date="2011-07" db="EMBL/GenBank/DDBJ databases">
        <title>The Genome Sequence of Prevotella oulorum F0390.</title>
        <authorList>
            <consortium name="The Broad Institute Genome Sequencing Platform"/>
            <consortium name="The Broad Institute Genome Sequencing Center for Infectious Disease"/>
            <person name="Earl A."/>
            <person name="Ward D."/>
            <person name="Feldgarden M."/>
            <person name="Gevers D."/>
            <person name="Izard J."/>
            <person name="Ganesan A."/>
            <person name="Baranova O.V."/>
            <person name="Blanton J.M."/>
            <person name="Tanner A.C."/>
            <person name="Dewhirst F.E."/>
            <person name="Young S.K."/>
            <person name="Zeng Q."/>
            <person name="Gargeya S."/>
            <person name="Fitzgerald M."/>
            <person name="Haas B."/>
            <person name="Abouelleil A."/>
            <person name="Alvarado L."/>
            <person name="Arachchi H.M."/>
            <person name="Berlin A."/>
            <person name="Brown A."/>
            <person name="Chapman S.B."/>
            <person name="Chen Z."/>
            <person name="Dunbar C."/>
            <person name="Freedman E."/>
            <person name="Gearin G."/>
            <person name="Gellesch M."/>
            <person name="Goldberg J."/>
            <person name="Griggs A."/>
            <person name="Gujja S."/>
            <person name="Heiman D."/>
            <person name="Howarth C."/>
            <person name="Larson L."/>
            <person name="Lui A."/>
            <person name="MacDonald P.J.P."/>
            <person name="Mehta T."/>
            <person name="Montmayeur A."/>
            <person name="Murphy C."/>
            <person name="Neiman D."/>
            <person name="Pearson M."/>
            <person name="Priest M."/>
            <person name="Roberts A."/>
            <person name="Saif S."/>
            <person name="Shea T."/>
            <person name="Shenoy N."/>
            <person name="Sisk P."/>
            <person name="Stolte C."/>
            <person name="Sykes S."/>
            <person name="Wortman J."/>
            <person name="Nusbaum C."/>
            <person name="Birren B."/>
        </authorList>
    </citation>
    <scope>NUCLEOTIDE SEQUENCE [LARGE SCALE GENOMIC DNA]</scope>
    <source>
        <strain evidence="2 3">F0390</strain>
    </source>
</reference>
<dbReference type="HOGENOM" id="CLU_1229009_0_0_10"/>
<evidence type="ECO:0000259" key="1">
    <source>
        <dbReference type="Pfam" id="PF16464"/>
    </source>
</evidence>
<dbReference type="AlphaFoldDB" id="G1WAC5"/>
<evidence type="ECO:0000313" key="3">
    <source>
        <dbReference type="Proteomes" id="UP000005141"/>
    </source>
</evidence>
<accession>G1WAC5</accession>
<dbReference type="EMBL" id="ADGI01000025">
    <property type="protein sequence ID" value="EGV33534.1"/>
    <property type="molecule type" value="Genomic_DNA"/>
</dbReference>
<gene>
    <name evidence="2" type="ORF">HMPREF9431_00770</name>
</gene>
<dbReference type="eggNOG" id="ENOG502ZAFT">
    <property type="taxonomic scope" value="Bacteria"/>
</dbReference>
<name>G1WAC5_9BACT</name>
<organism evidence="2 3">
    <name type="scientific">Segatella oulorum F0390</name>
    <dbReference type="NCBI Taxonomy" id="702438"/>
    <lineage>
        <taxon>Bacteria</taxon>
        <taxon>Pseudomonadati</taxon>
        <taxon>Bacteroidota</taxon>
        <taxon>Bacteroidia</taxon>
        <taxon>Bacteroidales</taxon>
        <taxon>Prevotellaceae</taxon>
        <taxon>Segatella</taxon>
    </lineage>
</organism>
<feature type="domain" description="DUF5045" evidence="1">
    <location>
        <begin position="26"/>
        <end position="121"/>
    </location>
</feature>
<keyword evidence="3" id="KW-1185">Reference proteome</keyword>